<gene>
    <name evidence="2" type="ORF">ODALV1_LOCUS1472</name>
</gene>
<proteinExistence type="predicted"/>
<evidence type="ECO:0000313" key="2">
    <source>
        <dbReference type="EMBL" id="CAL8070903.1"/>
    </source>
</evidence>
<evidence type="ECO:0000313" key="3">
    <source>
        <dbReference type="Proteomes" id="UP001642540"/>
    </source>
</evidence>
<protein>
    <submittedName>
        <fullName evidence="2">Uncharacterized protein</fullName>
    </submittedName>
</protein>
<keyword evidence="3" id="KW-1185">Reference proteome</keyword>
<accession>A0ABP1PNW3</accession>
<name>A0ABP1PNW3_9HEXA</name>
<dbReference type="Proteomes" id="UP001642540">
    <property type="component" value="Unassembled WGS sequence"/>
</dbReference>
<reference evidence="2 3" key="1">
    <citation type="submission" date="2024-08" db="EMBL/GenBank/DDBJ databases">
        <authorList>
            <person name="Cucini C."/>
            <person name="Frati F."/>
        </authorList>
    </citation>
    <scope>NUCLEOTIDE SEQUENCE [LARGE SCALE GENOMIC DNA]</scope>
</reference>
<feature type="region of interest" description="Disordered" evidence="1">
    <location>
        <begin position="77"/>
        <end position="117"/>
    </location>
</feature>
<organism evidence="2 3">
    <name type="scientific">Orchesella dallaii</name>
    <dbReference type="NCBI Taxonomy" id="48710"/>
    <lineage>
        <taxon>Eukaryota</taxon>
        <taxon>Metazoa</taxon>
        <taxon>Ecdysozoa</taxon>
        <taxon>Arthropoda</taxon>
        <taxon>Hexapoda</taxon>
        <taxon>Collembola</taxon>
        <taxon>Entomobryomorpha</taxon>
        <taxon>Entomobryoidea</taxon>
        <taxon>Orchesellidae</taxon>
        <taxon>Orchesellinae</taxon>
        <taxon>Orchesella</taxon>
    </lineage>
</organism>
<sequence>MFNMKKIRIVMIRKSNIQTMVVLTILVATLSILNSVSAAPKEEKNPVRIAYSIKQSKSSSTSSSSLSGTTARQKILPIAESTLPHAPVLREMNDSGDQHDMSTSTPSSESLESQLQSPHVIRKKALVDFDTSYPADDLLQALEAVQ</sequence>
<comment type="caution">
    <text evidence="2">The sequence shown here is derived from an EMBL/GenBank/DDBJ whole genome shotgun (WGS) entry which is preliminary data.</text>
</comment>
<feature type="compositionally biased region" description="Basic and acidic residues" evidence="1">
    <location>
        <begin position="91"/>
        <end position="100"/>
    </location>
</feature>
<evidence type="ECO:0000256" key="1">
    <source>
        <dbReference type="SAM" id="MobiDB-lite"/>
    </source>
</evidence>
<dbReference type="EMBL" id="CAXLJM020000004">
    <property type="protein sequence ID" value="CAL8070903.1"/>
    <property type="molecule type" value="Genomic_DNA"/>
</dbReference>
<feature type="compositionally biased region" description="Low complexity" evidence="1">
    <location>
        <begin position="102"/>
        <end position="117"/>
    </location>
</feature>